<dbReference type="RefSeq" id="WP_073137545.1">
    <property type="nucleotide sequence ID" value="NZ_FQZF01000025.1"/>
</dbReference>
<organism evidence="3 4">
    <name type="scientific">Muricoccus roseus</name>
    <dbReference type="NCBI Taxonomy" id="198092"/>
    <lineage>
        <taxon>Bacteria</taxon>
        <taxon>Pseudomonadati</taxon>
        <taxon>Pseudomonadota</taxon>
        <taxon>Alphaproteobacteria</taxon>
        <taxon>Acetobacterales</taxon>
        <taxon>Roseomonadaceae</taxon>
        <taxon>Muricoccus</taxon>
    </lineage>
</organism>
<evidence type="ECO:0000256" key="1">
    <source>
        <dbReference type="SAM" id="SignalP"/>
    </source>
</evidence>
<protein>
    <submittedName>
        <fullName evidence="3">VPLPA-CTERM protein sorting domain-containing protein</fullName>
    </submittedName>
</protein>
<keyword evidence="1" id="KW-0732">Signal</keyword>
<dbReference type="NCBIfam" id="TIGR02595">
    <property type="entry name" value="PEP_CTERM"/>
    <property type="match status" value="1"/>
</dbReference>
<keyword evidence="4" id="KW-1185">Reference proteome</keyword>
<evidence type="ECO:0000313" key="3">
    <source>
        <dbReference type="EMBL" id="SHJ92558.1"/>
    </source>
</evidence>
<feature type="domain" description="Ice-binding protein C-terminal" evidence="2">
    <location>
        <begin position="164"/>
        <end position="186"/>
    </location>
</feature>
<gene>
    <name evidence="3" type="ORF">SAMN02745194_03747</name>
</gene>
<dbReference type="Pfam" id="PF07589">
    <property type="entry name" value="PEP-CTERM"/>
    <property type="match status" value="1"/>
</dbReference>
<name>A0A1M6NA35_9PROT</name>
<dbReference type="InterPro" id="IPR013424">
    <property type="entry name" value="Ice-binding_C"/>
</dbReference>
<reference evidence="3 4" key="1">
    <citation type="submission" date="2016-11" db="EMBL/GenBank/DDBJ databases">
        <authorList>
            <person name="Jaros S."/>
            <person name="Januszkiewicz K."/>
            <person name="Wedrychowicz H."/>
        </authorList>
    </citation>
    <scope>NUCLEOTIDE SEQUENCE [LARGE SCALE GENOMIC DNA]</scope>
    <source>
        <strain evidence="3 4">DSM 14916</strain>
    </source>
</reference>
<evidence type="ECO:0000259" key="2">
    <source>
        <dbReference type="Pfam" id="PF07589"/>
    </source>
</evidence>
<dbReference type="Proteomes" id="UP000184387">
    <property type="component" value="Unassembled WGS sequence"/>
</dbReference>
<accession>A0A1M6NA35</accession>
<dbReference type="AlphaFoldDB" id="A0A1M6NA35"/>
<dbReference type="EMBL" id="FQZF01000025">
    <property type="protein sequence ID" value="SHJ92558.1"/>
    <property type="molecule type" value="Genomic_DNA"/>
</dbReference>
<evidence type="ECO:0000313" key="4">
    <source>
        <dbReference type="Proteomes" id="UP000184387"/>
    </source>
</evidence>
<feature type="signal peptide" evidence="1">
    <location>
        <begin position="1"/>
        <end position="23"/>
    </location>
</feature>
<feature type="chain" id="PRO_5012025478" evidence="1">
    <location>
        <begin position="24"/>
        <end position="191"/>
    </location>
</feature>
<sequence>MNRLAGLALAGVMVVGGAGLASAAPITGSLQMAGAVGLEDAMGNSATPATAEALDFGNNGAAPGNFFVIAADGLFVGQGAFGEIYDFAFNPLNPAPVSPLYTLGGISFELATIMIDVQNANGLVLSGTGTLSLAGYDDTAGVFSFSTQDGNTGGTFSFSASSAAVPEPASLALLGAGLLGMGFLRRARKDA</sequence>
<proteinExistence type="predicted"/>